<reference evidence="1" key="2">
    <citation type="journal article" date="2015" name="Data Brief">
        <title>Shoot transcriptome of the giant reed, Arundo donax.</title>
        <authorList>
            <person name="Barrero R.A."/>
            <person name="Guerrero F.D."/>
            <person name="Moolhuijzen P."/>
            <person name="Goolsby J.A."/>
            <person name="Tidwell J."/>
            <person name="Bellgard S.E."/>
            <person name="Bellgard M.I."/>
        </authorList>
    </citation>
    <scope>NUCLEOTIDE SEQUENCE</scope>
    <source>
        <tissue evidence="1">Shoot tissue taken approximately 20 cm above the soil surface</tissue>
    </source>
</reference>
<reference evidence="1" key="1">
    <citation type="submission" date="2014-09" db="EMBL/GenBank/DDBJ databases">
        <authorList>
            <person name="Magalhaes I.L.F."/>
            <person name="Oliveira U."/>
            <person name="Santos F.R."/>
            <person name="Vidigal T.H.D.A."/>
            <person name="Brescovit A.D."/>
            <person name="Santos A.J."/>
        </authorList>
    </citation>
    <scope>NUCLEOTIDE SEQUENCE</scope>
    <source>
        <tissue evidence="1">Shoot tissue taken approximately 20 cm above the soil surface</tissue>
    </source>
</reference>
<accession>A0A0A9A0I9</accession>
<proteinExistence type="predicted"/>
<name>A0A0A9A0I9_ARUDO</name>
<sequence>MKFNRQFQSDQNGRNMKFVVNFKVIKIEDT</sequence>
<dbReference type="EMBL" id="GBRH01252756">
    <property type="protein sequence ID" value="JAD45139.1"/>
    <property type="molecule type" value="Transcribed_RNA"/>
</dbReference>
<organism evidence="1">
    <name type="scientific">Arundo donax</name>
    <name type="common">Giant reed</name>
    <name type="synonym">Donax arundinaceus</name>
    <dbReference type="NCBI Taxonomy" id="35708"/>
    <lineage>
        <taxon>Eukaryota</taxon>
        <taxon>Viridiplantae</taxon>
        <taxon>Streptophyta</taxon>
        <taxon>Embryophyta</taxon>
        <taxon>Tracheophyta</taxon>
        <taxon>Spermatophyta</taxon>
        <taxon>Magnoliopsida</taxon>
        <taxon>Liliopsida</taxon>
        <taxon>Poales</taxon>
        <taxon>Poaceae</taxon>
        <taxon>PACMAD clade</taxon>
        <taxon>Arundinoideae</taxon>
        <taxon>Arundineae</taxon>
        <taxon>Arundo</taxon>
    </lineage>
</organism>
<dbReference type="AlphaFoldDB" id="A0A0A9A0I9"/>
<evidence type="ECO:0000313" key="1">
    <source>
        <dbReference type="EMBL" id="JAD45139.1"/>
    </source>
</evidence>
<protein>
    <submittedName>
        <fullName evidence="1">Uncharacterized protein</fullName>
    </submittedName>
</protein>